<sequence length="222" mass="25455">MHQCIRVGIASICQFPNRAFLRTGSGEKYRLIGRLRYVWNYGTHKISACIGCKTISTQRQKALWGLPFTDFASYTKSFRYAFHRNYLIFCYLLILGPLGELGKSYCKRVKKSVTGKASVDKLHYLGEYVNSSKEVMNECQIKESFETVGLVPYDPKKVILEYTCLSQSRPHTPSPSPSPSPLMTTKEIPAEEPKTPTSLEELRQLKKQFYLCSRRISWKSSK</sequence>
<keyword evidence="3" id="KW-1185">Reference proteome</keyword>
<reference evidence="2" key="1">
    <citation type="submission" date="2020-10" db="EMBL/GenBank/DDBJ databases">
        <title>The Whole-Genome Sequence of Metschnikowia persimmonesis, a Novel Endophytic Yeast Species Isolated from Medicinal Plant Diospyros kaki Thumb.</title>
        <authorList>
            <person name="Rahmat E."/>
            <person name="Kang Y."/>
        </authorList>
    </citation>
    <scope>NUCLEOTIDE SEQUENCE</scope>
    <source>
        <strain evidence="2">KIOM G15050</strain>
    </source>
</reference>
<dbReference type="AlphaFoldDB" id="A0A8H7LCT6"/>
<gene>
    <name evidence="2" type="ORF">HF325_005331</name>
</gene>
<evidence type="ECO:0000313" key="3">
    <source>
        <dbReference type="Proteomes" id="UP000649328"/>
    </source>
</evidence>
<evidence type="ECO:0000313" key="2">
    <source>
        <dbReference type="EMBL" id="KAF8000402.1"/>
    </source>
</evidence>
<protein>
    <submittedName>
        <fullName evidence="2">Uncharacterized protein</fullName>
    </submittedName>
</protein>
<comment type="caution">
    <text evidence="2">The sequence shown here is derived from an EMBL/GenBank/DDBJ whole genome shotgun (WGS) entry which is preliminary data.</text>
</comment>
<evidence type="ECO:0000256" key="1">
    <source>
        <dbReference type="SAM" id="MobiDB-lite"/>
    </source>
</evidence>
<dbReference type="Proteomes" id="UP000649328">
    <property type="component" value="Unassembled WGS sequence"/>
</dbReference>
<accession>A0A8H7LCT6</accession>
<feature type="region of interest" description="Disordered" evidence="1">
    <location>
        <begin position="167"/>
        <end position="196"/>
    </location>
</feature>
<name>A0A8H7LCT6_9ASCO</name>
<organism evidence="2 3">
    <name type="scientific">Metschnikowia pulcherrima</name>
    <dbReference type="NCBI Taxonomy" id="27326"/>
    <lineage>
        <taxon>Eukaryota</taxon>
        <taxon>Fungi</taxon>
        <taxon>Dikarya</taxon>
        <taxon>Ascomycota</taxon>
        <taxon>Saccharomycotina</taxon>
        <taxon>Pichiomycetes</taxon>
        <taxon>Metschnikowiaceae</taxon>
        <taxon>Metschnikowia</taxon>
    </lineage>
</organism>
<dbReference type="EMBL" id="JACBPP010000007">
    <property type="protein sequence ID" value="KAF8000402.1"/>
    <property type="molecule type" value="Genomic_DNA"/>
</dbReference>
<proteinExistence type="predicted"/>